<protein>
    <submittedName>
        <fullName evidence="6">LysR family transcriptional regulator</fullName>
    </submittedName>
</protein>
<dbReference type="PANTHER" id="PTHR30537">
    <property type="entry name" value="HTH-TYPE TRANSCRIPTIONAL REGULATOR"/>
    <property type="match status" value="1"/>
</dbReference>
<dbReference type="Pfam" id="PF03466">
    <property type="entry name" value="LysR_substrate"/>
    <property type="match status" value="1"/>
</dbReference>
<dbReference type="PANTHER" id="PTHR30537:SF5">
    <property type="entry name" value="HTH-TYPE TRANSCRIPTIONAL ACTIVATOR TTDR-RELATED"/>
    <property type="match status" value="1"/>
</dbReference>
<dbReference type="Proteomes" id="UP001284547">
    <property type="component" value="Unassembled WGS sequence"/>
</dbReference>
<dbReference type="SUPFAM" id="SSF53850">
    <property type="entry name" value="Periplasmic binding protein-like II"/>
    <property type="match status" value="1"/>
</dbReference>
<dbReference type="InterPro" id="IPR058163">
    <property type="entry name" value="LysR-type_TF_proteobact-type"/>
</dbReference>
<dbReference type="Gene3D" id="3.40.190.290">
    <property type="match status" value="1"/>
</dbReference>
<keyword evidence="2" id="KW-0805">Transcription regulation</keyword>
<evidence type="ECO:0000256" key="3">
    <source>
        <dbReference type="ARBA" id="ARBA00023125"/>
    </source>
</evidence>
<organism evidence="6 7">
    <name type="scientific">Klebsiella quasipneumoniae subsp. quasipneumoniae</name>
    <dbReference type="NCBI Taxonomy" id="1667327"/>
    <lineage>
        <taxon>Bacteria</taxon>
        <taxon>Pseudomonadati</taxon>
        <taxon>Pseudomonadota</taxon>
        <taxon>Gammaproteobacteria</taxon>
        <taxon>Enterobacterales</taxon>
        <taxon>Enterobacteriaceae</taxon>
        <taxon>Klebsiella/Raoultella group</taxon>
        <taxon>Klebsiella</taxon>
        <taxon>Klebsiella pneumoniae complex</taxon>
    </lineage>
</organism>
<dbReference type="CDD" id="cd08422">
    <property type="entry name" value="PBP2_CrgA_like"/>
    <property type="match status" value="1"/>
</dbReference>
<dbReference type="InterPro" id="IPR000847">
    <property type="entry name" value="LysR_HTH_N"/>
</dbReference>
<evidence type="ECO:0000256" key="1">
    <source>
        <dbReference type="ARBA" id="ARBA00009437"/>
    </source>
</evidence>
<sequence length="358" mass="39491">MPFVAELPGLNQVNCESQRCGRHNRLRTIFDKGSFIQIIFAKNQRWVLMSFDGRLLSGLSVLAAVVEAGSFSRAGEILGLSASGVSRSIDRLEARLGVRLLNRTTRTLNLTSEGRALYERAAPHLEGIEVAASYVSGAAVAVRGALRVSVNPIFARYILAPKLPLLRQRHPDLKLTVVQQPDVGDLVTEGIDVAVRFGPQPPSTITSKLLLNTRVLTVAAPAYLAQHGRPQNPQDLTRHECIQYIDPRSGKPFSWEFRRGREWLSVETQGHLITTDVDLMVQACVSGTGIAQVLSLSVAHLIADGKLTELFPEWPDETYPLYVARPSRRLAPAAVEAFLNFCTEISDDFEEFQPSGQR</sequence>
<reference evidence="6" key="1">
    <citation type="submission" date="2023-10" db="EMBL/GenBank/DDBJ databases">
        <title>Surveillance and assessment of the effects of hospital wastewater treatment on clearance of pathogenic bacterial and antimicrobial resistance genes.</title>
        <authorList>
            <person name="Wu Y."/>
        </authorList>
    </citation>
    <scope>NUCLEOTIDE SEQUENCE</scope>
    <source>
        <strain evidence="6">23-M-SRM-33-1</strain>
    </source>
</reference>
<dbReference type="InterPro" id="IPR005119">
    <property type="entry name" value="LysR_subst-bd"/>
</dbReference>
<dbReference type="SUPFAM" id="SSF46785">
    <property type="entry name" value="Winged helix' DNA-binding domain"/>
    <property type="match status" value="1"/>
</dbReference>
<dbReference type="EMBL" id="JAWHZD010000020">
    <property type="protein sequence ID" value="MDV0844226.1"/>
    <property type="molecule type" value="Genomic_DNA"/>
</dbReference>
<keyword evidence="3" id="KW-0238">DNA-binding</keyword>
<comment type="caution">
    <text evidence="6">The sequence shown here is derived from an EMBL/GenBank/DDBJ whole genome shotgun (WGS) entry which is preliminary data.</text>
</comment>
<comment type="similarity">
    <text evidence="1">Belongs to the LysR transcriptional regulatory family.</text>
</comment>
<dbReference type="PROSITE" id="PS50931">
    <property type="entry name" value="HTH_LYSR"/>
    <property type="match status" value="1"/>
</dbReference>
<evidence type="ECO:0000313" key="6">
    <source>
        <dbReference type="EMBL" id="MDV0844226.1"/>
    </source>
</evidence>
<name>A0AAW8XXX1_9ENTR</name>
<evidence type="ECO:0000256" key="4">
    <source>
        <dbReference type="ARBA" id="ARBA00023163"/>
    </source>
</evidence>
<proteinExistence type="inferred from homology"/>
<dbReference type="Gene3D" id="1.10.10.10">
    <property type="entry name" value="Winged helix-like DNA-binding domain superfamily/Winged helix DNA-binding domain"/>
    <property type="match status" value="1"/>
</dbReference>
<dbReference type="InterPro" id="IPR036388">
    <property type="entry name" value="WH-like_DNA-bd_sf"/>
</dbReference>
<dbReference type="RefSeq" id="WP_197743186.1">
    <property type="nucleotide sequence ID" value="NZ_CP153995.1"/>
</dbReference>
<feature type="domain" description="HTH lysR-type" evidence="5">
    <location>
        <begin position="54"/>
        <end position="111"/>
    </location>
</feature>
<dbReference type="GO" id="GO:0003677">
    <property type="term" value="F:DNA binding"/>
    <property type="evidence" value="ECO:0007669"/>
    <property type="project" value="UniProtKB-KW"/>
</dbReference>
<dbReference type="FunFam" id="1.10.10.10:FF:000001">
    <property type="entry name" value="LysR family transcriptional regulator"/>
    <property type="match status" value="1"/>
</dbReference>
<dbReference type="AlphaFoldDB" id="A0AAW8XXX1"/>
<dbReference type="InterPro" id="IPR036390">
    <property type="entry name" value="WH_DNA-bd_sf"/>
</dbReference>
<evidence type="ECO:0000259" key="5">
    <source>
        <dbReference type="PROSITE" id="PS50931"/>
    </source>
</evidence>
<dbReference type="Pfam" id="PF00126">
    <property type="entry name" value="HTH_1"/>
    <property type="match status" value="1"/>
</dbReference>
<evidence type="ECO:0000256" key="2">
    <source>
        <dbReference type="ARBA" id="ARBA00023015"/>
    </source>
</evidence>
<keyword evidence="4" id="KW-0804">Transcription</keyword>
<evidence type="ECO:0000313" key="7">
    <source>
        <dbReference type="Proteomes" id="UP001284547"/>
    </source>
</evidence>
<dbReference type="GO" id="GO:0003700">
    <property type="term" value="F:DNA-binding transcription factor activity"/>
    <property type="evidence" value="ECO:0007669"/>
    <property type="project" value="InterPro"/>
</dbReference>
<accession>A0AAW8XXX1</accession>
<gene>
    <name evidence="6" type="ORF">RZP41_23635</name>
</gene>